<protein>
    <submittedName>
        <fullName evidence="7">Uncharacterized protein</fullName>
    </submittedName>
</protein>
<keyword evidence="4" id="KW-0732">Signal</keyword>
<keyword evidence="3" id="KW-0964">Secreted</keyword>
<keyword evidence="2" id="KW-0217">Developmental protein</keyword>
<name>A0A914E9X6_9BILA</name>
<keyword evidence="6" id="KW-1185">Reference proteome</keyword>
<dbReference type="Proteomes" id="UP000887540">
    <property type="component" value="Unplaced"/>
</dbReference>
<evidence type="ECO:0000256" key="3">
    <source>
        <dbReference type="ARBA" id="ARBA00022525"/>
    </source>
</evidence>
<organism evidence="6 7">
    <name type="scientific">Acrobeloides nanus</name>
    <dbReference type="NCBI Taxonomy" id="290746"/>
    <lineage>
        <taxon>Eukaryota</taxon>
        <taxon>Metazoa</taxon>
        <taxon>Ecdysozoa</taxon>
        <taxon>Nematoda</taxon>
        <taxon>Chromadorea</taxon>
        <taxon>Rhabditida</taxon>
        <taxon>Tylenchina</taxon>
        <taxon>Cephalobomorpha</taxon>
        <taxon>Cephaloboidea</taxon>
        <taxon>Cephalobidae</taxon>
        <taxon>Acrobeloides</taxon>
    </lineage>
</organism>
<dbReference type="WBParaSite" id="ACRNAN_scaffold634.g12058.t1">
    <property type="protein sequence ID" value="ACRNAN_scaffold634.g12058.t1"/>
    <property type="gene ID" value="ACRNAN_scaffold634.g12058"/>
</dbReference>
<evidence type="ECO:0000313" key="7">
    <source>
        <dbReference type="WBParaSite" id="ACRNAN_scaffold634.g12058.t1"/>
    </source>
</evidence>
<dbReference type="GO" id="GO:0005576">
    <property type="term" value="C:extracellular region"/>
    <property type="evidence" value="ECO:0007669"/>
    <property type="project" value="UniProtKB-SubCell"/>
</dbReference>
<evidence type="ECO:0000256" key="1">
    <source>
        <dbReference type="ARBA" id="ARBA00004613"/>
    </source>
</evidence>
<dbReference type="Pfam" id="PF05806">
    <property type="entry name" value="Noggin"/>
    <property type="match status" value="1"/>
</dbReference>
<evidence type="ECO:0000256" key="4">
    <source>
        <dbReference type="ARBA" id="ARBA00022729"/>
    </source>
</evidence>
<sequence length="92" mass="11621">MEEKRKVKAEEEEKRKKELAEEEKKRKNLEKAEEEEKRKKELAEEKRKKVFVVNWRLFEYGMSSVWKELCERYWTRWKKRGRLKQKRSRSES</sequence>
<evidence type="ECO:0000256" key="5">
    <source>
        <dbReference type="SAM" id="MobiDB-lite"/>
    </source>
</evidence>
<dbReference type="AlphaFoldDB" id="A0A914E9X6"/>
<reference evidence="7" key="1">
    <citation type="submission" date="2022-11" db="UniProtKB">
        <authorList>
            <consortium name="WormBaseParasite"/>
        </authorList>
    </citation>
    <scope>IDENTIFICATION</scope>
</reference>
<evidence type="ECO:0000313" key="6">
    <source>
        <dbReference type="Proteomes" id="UP000887540"/>
    </source>
</evidence>
<feature type="region of interest" description="Disordered" evidence="5">
    <location>
        <begin position="1"/>
        <end position="43"/>
    </location>
</feature>
<comment type="subcellular location">
    <subcellularLocation>
        <location evidence="1">Secreted</location>
    </subcellularLocation>
</comment>
<evidence type="ECO:0000256" key="2">
    <source>
        <dbReference type="ARBA" id="ARBA00022473"/>
    </source>
</evidence>
<proteinExistence type="predicted"/>
<dbReference type="InterPro" id="IPR008717">
    <property type="entry name" value="Noggin"/>
</dbReference>
<accession>A0A914E9X6</accession>